<dbReference type="HOGENOM" id="CLU_007265_7_1_11"/>
<keyword evidence="1" id="KW-0547">Nucleotide-binding</keyword>
<evidence type="ECO:0000313" key="3">
    <source>
        <dbReference type="EMBL" id="AIS00831.1"/>
    </source>
</evidence>
<dbReference type="GO" id="GO:0005829">
    <property type="term" value="C:cytosol"/>
    <property type="evidence" value="ECO:0007669"/>
    <property type="project" value="TreeGrafter"/>
</dbReference>
<dbReference type="InterPro" id="IPR009000">
    <property type="entry name" value="Transl_B-barrel_sf"/>
</dbReference>
<dbReference type="GO" id="GO:0003746">
    <property type="term" value="F:translation elongation factor activity"/>
    <property type="evidence" value="ECO:0007669"/>
    <property type="project" value="TreeGrafter"/>
</dbReference>
<accession>A0A089Z4X2</accession>
<evidence type="ECO:0000313" key="4">
    <source>
        <dbReference type="Proteomes" id="UP000029482"/>
    </source>
</evidence>
<dbReference type="GO" id="GO:0005525">
    <property type="term" value="F:GTP binding"/>
    <property type="evidence" value="ECO:0007669"/>
    <property type="project" value="UniProtKB-KW"/>
</dbReference>
<dbReference type="eggNOG" id="COG0050">
    <property type="taxonomic scope" value="Bacteria"/>
</dbReference>
<gene>
    <name evidence="3" type="ORF">SGLAU_24445</name>
</gene>
<dbReference type="PANTHER" id="PTHR43721">
    <property type="entry name" value="ELONGATION FACTOR TU-RELATED"/>
    <property type="match status" value="1"/>
</dbReference>
<dbReference type="InterPro" id="IPR050055">
    <property type="entry name" value="EF-Tu_GTPase"/>
</dbReference>
<reference evidence="4" key="1">
    <citation type="journal article" date="2015" name="J. Biotechnol.">
        <title>Complete genome sequence of the actinobacterium Streptomyces glaucescens GLA.O (DSM 40922) consisting of a linear chromosome and one linear plasmid.</title>
        <authorList>
            <person name="Ortseifen V."/>
            <person name="Winkler A."/>
            <person name="Albersmeier A."/>
            <person name="Wendler S."/>
            <person name="Puhler A."/>
            <person name="Kalinowski J."/>
            <person name="Ruckert C."/>
        </authorList>
    </citation>
    <scope>NUCLEOTIDE SEQUENCE [LARGE SCALE GENOMIC DNA]</scope>
    <source>
        <strain evidence="4">DSM 40922 / GLA O</strain>
    </source>
</reference>
<evidence type="ECO:0008006" key="5">
    <source>
        <dbReference type="Google" id="ProtNLM"/>
    </source>
</evidence>
<dbReference type="Proteomes" id="UP000029482">
    <property type="component" value="Chromosome"/>
</dbReference>
<sequence length="181" mass="18600">MTVEDVFLLHQGRLVLASGRIERGRVRRGDEVTPVGSGPGTTARVAGIREGRHAVAEARAGTNAALLLPGAVTGGVARGHVLAAPGSIRAYGVFDAEIALSAQDEGGGEVRTGDALTCYLRAAGAEGVVTLPPGLDVLPPLHLATVRITLGRPVALEPGHRFPFRRHGRAAGCGTVTRLLG</sequence>
<dbReference type="PANTHER" id="PTHR43721:SF22">
    <property type="entry name" value="ELONGATION FACTOR TU, MITOCHONDRIAL"/>
    <property type="match status" value="1"/>
</dbReference>
<keyword evidence="2" id="KW-0342">GTP-binding</keyword>
<dbReference type="AlphaFoldDB" id="A0A089Z4X2"/>
<evidence type="ECO:0000256" key="2">
    <source>
        <dbReference type="ARBA" id="ARBA00023134"/>
    </source>
</evidence>
<proteinExistence type="predicted"/>
<dbReference type="SUPFAM" id="SSF50465">
    <property type="entry name" value="EF-Tu/eEF-1alpha/eIF2-gamma C-terminal domain"/>
    <property type="match status" value="1"/>
</dbReference>
<dbReference type="SUPFAM" id="SSF50447">
    <property type="entry name" value="Translation proteins"/>
    <property type="match status" value="1"/>
</dbReference>
<keyword evidence="4" id="KW-1185">Reference proteome</keyword>
<dbReference type="Gene3D" id="2.40.30.10">
    <property type="entry name" value="Translation factors"/>
    <property type="match status" value="2"/>
</dbReference>
<organism evidence="3 4">
    <name type="scientific">Streptomyces glaucescens</name>
    <dbReference type="NCBI Taxonomy" id="1907"/>
    <lineage>
        <taxon>Bacteria</taxon>
        <taxon>Bacillati</taxon>
        <taxon>Actinomycetota</taxon>
        <taxon>Actinomycetes</taxon>
        <taxon>Kitasatosporales</taxon>
        <taxon>Streptomycetaceae</taxon>
        <taxon>Streptomyces</taxon>
    </lineage>
</organism>
<dbReference type="InterPro" id="IPR009001">
    <property type="entry name" value="Transl_elong_EF1A/Init_IF2_C"/>
</dbReference>
<evidence type="ECO:0000256" key="1">
    <source>
        <dbReference type="ARBA" id="ARBA00022741"/>
    </source>
</evidence>
<dbReference type="RefSeq" id="WP_043504490.1">
    <property type="nucleotide sequence ID" value="NZ_CP009438.1"/>
</dbReference>
<protein>
    <recommendedName>
        <fullName evidence="5">Elongation factor Tu</fullName>
    </recommendedName>
</protein>
<dbReference type="OrthoDB" id="4155786at2"/>
<dbReference type="STRING" id="1907.SGLAU_24445"/>
<dbReference type="KEGG" id="sgu:SGLAU_24445"/>
<dbReference type="EMBL" id="CP009438">
    <property type="protein sequence ID" value="AIS00831.1"/>
    <property type="molecule type" value="Genomic_DNA"/>
</dbReference>
<name>A0A089Z4X2_STRGA</name>